<evidence type="ECO:0000256" key="2">
    <source>
        <dbReference type="SAM" id="MobiDB-lite"/>
    </source>
</evidence>
<dbReference type="Pfam" id="PF24016">
    <property type="entry name" value="DUF7330"/>
    <property type="match status" value="1"/>
</dbReference>
<feature type="domain" description="Nephrocystin 3-like N-terminal" evidence="4">
    <location>
        <begin position="74"/>
        <end position="210"/>
    </location>
</feature>
<accession>A0AAW0E8T1</accession>
<comment type="caution">
    <text evidence="5">The sequence shown here is derived from an EMBL/GenBank/DDBJ whole genome shotgun (WGS) entry which is preliminary data.</text>
</comment>
<organism evidence="5 6">
    <name type="scientific">Paramarasmius palmivorus</name>
    <dbReference type="NCBI Taxonomy" id="297713"/>
    <lineage>
        <taxon>Eukaryota</taxon>
        <taxon>Fungi</taxon>
        <taxon>Dikarya</taxon>
        <taxon>Basidiomycota</taxon>
        <taxon>Agaricomycotina</taxon>
        <taxon>Agaricomycetes</taxon>
        <taxon>Agaricomycetidae</taxon>
        <taxon>Agaricales</taxon>
        <taxon>Marasmiineae</taxon>
        <taxon>Marasmiaceae</taxon>
        <taxon>Paramarasmius</taxon>
    </lineage>
</organism>
<dbReference type="InterPro" id="IPR056884">
    <property type="entry name" value="NPHP3-like_N"/>
</dbReference>
<evidence type="ECO:0000259" key="3">
    <source>
        <dbReference type="Pfam" id="PF24016"/>
    </source>
</evidence>
<feature type="region of interest" description="Disordered" evidence="2">
    <location>
        <begin position="670"/>
        <end position="691"/>
    </location>
</feature>
<reference evidence="5 6" key="1">
    <citation type="submission" date="2024-01" db="EMBL/GenBank/DDBJ databases">
        <title>A draft genome for a cacao thread blight-causing isolate of Paramarasmius palmivorus.</title>
        <authorList>
            <person name="Baruah I.K."/>
            <person name="Bukari Y."/>
            <person name="Amoako-Attah I."/>
            <person name="Meinhardt L.W."/>
            <person name="Bailey B.A."/>
            <person name="Cohen S.P."/>
        </authorList>
    </citation>
    <scope>NUCLEOTIDE SEQUENCE [LARGE SCALE GENOMIC DNA]</scope>
    <source>
        <strain evidence="5 6">GH-12</strain>
    </source>
</reference>
<dbReference type="PANTHER" id="PTHR10039">
    <property type="entry name" value="AMELOGENIN"/>
    <property type="match status" value="1"/>
</dbReference>
<gene>
    <name evidence="5" type="ORF">VNI00_000672</name>
</gene>
<evidence type="ECO:0000256" key="1">
    <source>
        <dbReference type="ARBA" id="ARBA00022737"/>
    </source>
</evidence>
<dbReference type="InterPro" id="IPR055754">
    <property type="entry name" value="DUF7330"/>
</dbReference>
<dbReference type="AlphaFoldDB" id="A0AAW0E8T1"/>
<feature type="domain" description="DUF7330" evidence="3">
    <location>
        <begin position="659"/>
        <end position="738"/>
    </location>
</feature>
<evidence type="ECO:0000259" key="4">
    <source>
        <dbReference type="Pfam" id="PF24883"/>
    </source>
</evidence>
<dbReference type="EMBL" id="JAYKXP010000002">
    <property type="protein sequence ID" value="KAK7060939.1"/>
    <property type="molecule type" value="Genomic_DNA"/>
</dbReference>
<protein>
    <recommendedName>
        <fullName evidence="7">NACHT domain-containing protein</fullName>
    </recommendedName>
</protein>
<dbReference type="Proteomes" id="UP001383192">
    <property type="component" value="Unassembled WGS sequence"/>
</dbReference>
<evidence type="ECO:0000313" key="5">
    <source>
        <dbReference type="EMBL" id="KAK7060939.1"/>
    </source>
</evidence>
<dbReference type="InterPro" id="IPR027417">
    <property type="entry name" value="P-loop_NTPase"/>
</dbReference>
<name>A0AAW0E8T1_9AGAR</name>
<evidence type="ECO:0008006" key="7">
    <source>
        <dbReference type="Google" id="ProtNLM"/>
    </source>
</evidence>
<evidence type="ECO:0000313" key="6">
    <source>
        <dbReference type="Proteomes" id="UP001383192"/>
    </source>
</evidence>
<proteinExistence type="predicted"/>
<dbReference type="Gene3D" id="3.40.50.300">
    <property type="entry name" value="P-loop containing nucleotide triphosphate hydrolases"/>
    <property type="match status" value="1"/>
</dbReference>
<dbReference type="Pfam" id="PF24883">
    <property type="entry name" value="NPHP3_N"/>
    <property type="match status" value="1"/>
</dbReference>
<keyword evidence="1" id="KW-0677">Repeat</keyword>
<keyword evidence="6" id="KW-1185">Reference proteome</keyword>
<dbReference type="SUPFAM" id="SSF52540">
    <property type="entry name" value="P-loop containing nucleoside triphosphate hydrolases"/>
    <property type="match status" value="1"/>
</dbReference>
<dbReference type="PANTHER" id="PTHR10039:SF17">
    <property type="entry name" value="FUNGAL STAND N-TERMINAL GOODBYE DOMAIN-CONTAINING PROTEIN-RELATED"/>
    <property type="match status" value="1"/>
</dbReference>
<sequence length="775" mass="88767">MAFTRSRGIHIQGDARNEVHGDQININHTRTQNDEQAAVNATRDAEARYPAPNCHPDTRVSVLMELDKWICDREQTRRTRIYWIHGPAGVGKSAIAQKVSEDHDGQLVAVWFFSRNDSTRDKLDRFAATIAYQCCKSESLKDVRPFIIEAIRSDPNIFQTSFENQFRKLILEPFSKVHGDRTPSLIVIDGLDECLDFSSQGRLLRMVDDAIAFFTPNPFIFLLCNRPDPHILNCINRAAFATYLRRIPISYQTIRTLGYLSDSDLDIEKYLLAHFRRLRDEHPALWNEESWPGVDAVKSLVWRASGQFIFAATIIKYIDNLDELPQDRLQRILDTEPGDITDSPYADLDMLYRQVLSTCRKWDRVYPILRFLVSFDPRKIPRRLNGRSTHIIWTSSSMIARLFKLRTGELETLFSRLHSVIHIPGDGSDTQTLQTLHILHASFTEFLLDRARSREYHIPRFSKSEFNDLLADLFLRTLSSFVSLYPPYRSTARTFPNAYNIWQSRIEALSELQELSLMWPHCCMRVESPSSNLVAVLDGFDPYPNAAIVLSHCESKARRWDEPLSSVHWMNIVAWAKDLSTSLTYLDQRAVHEDVQNDTSLTTYSGVTTEEGLAQIKAIFVQKGTGHQQDWPRDTNTESTWRFSSTIGPSSHALISTVNDEAVSVACTIDPSLPDQESPQGPVDPDEPHEPRKTLIVRTENGRVGVDVQIMPDAEPHDRAMKVLLETRSKNGFMTIRVRYYYNYSIAMGLTHLSGSRPTPKTDLYKFSFHVHFVG</sequence>